<keyword evidence="5" id="KW-0804">Transcription</keyword>
<keyword evidence="4" id="KW-0010">Activator</keyword>
<comment type="subcellular location">
    <subcellularLocation>
        <location evidence="1">Nucleus</location>
    </subcellularLocation>
</comment>
<gene>
    <name evidence="10" type="ORF">AXG93_4620s1920</name>
</gene>
<evidence type="ECO:0000256" key="4">
    <source>
        <dbReference type="ARBA" id="ARBA00023159"/>
    </source>
</evidence>
<dbReference type="GO" id="GO:0003677">
    <property type="term" value="F:DNA binding"/>
    <property type="evidence" value="ECO:0007669"/>
    <property type="project" value="UniProtKB-KW"/>
</dbReference>
<dbReference type="InterPro" id="IPR016177">
    <property type="entry name" value="DNA-bd_dom_sf"/>
</dbReference>
<evidence type="ECO:0000259" key="9">
    <source>
        <dbReference type="PROSITE" id="PS51032"/>
    </source>
</evidence>
<evidence type="ECO:0000256" key="1">
    <source>
        <dbReference type="ARBA" id="ARBA00004123"/>
    </source>
</evidence>
<dbReference type="InterPro" id="IPR001471">
    <property type="entry name" value="AP2/ERF_dom"/>
</dbReference>
<dbReference type="PROSITE" id="PS51032">
    <property type="entry name" value="AP2_ERF"/>
    <property type="match status" value="1"/>
</dbReference>
<dbReference type="Proteomes" id="UP000077202">
    <property type="component" value="Unassembled WGS sequence"/>
</dbReference>
<dbReference type="GO" id="GO:0003700">
    <property type="term" value="F:DNA-binding transcription factor activity"/>
    <property type="evidence" value="ECO:0007669"/>
    <property type="project" value="InterPro"/>
</dbReference>
<proteinExistence type="inferred from homology"/>
<dbReference type="InterPro" id="IPR036955">
    <property type="entry name" value="AP2/ERF_dom_sf"/>
</dbReference>
<keyword evidence="3" id="KW-0238">DNA-binding</keyword>
<dbReference type="GO" id="GO:0005634">
    <property type="term" value="C:nucleus"/>
    <property type="evidence" value="ECO:0007669"/>
    <property type="project" value="UniProtKB-SubCell"/>
</dbReference>
<evidence type="ECO:0000313" key="10">
    <source>
        <dbReference type="EMBL" id="OAE25377.1"/>
    </source>
</evidence>
<sequence length="337" mass="36816">MVDKKRDNSPNSEHKRGANLLAPITPESGKKSSRYRGVRMRAWGKWVSEIREPNKRSRIWLGSFPTPEMAARAYDAALLCLRGPNAAFNFPKESSSLLSILVSATDVEEPNFSKGERLKLSHKDIQAAAAAAASTFAPDPSYSVKEEEDTVVISSSNSHDDMEKPTSSLEAADNDHSWDSQNASSPDANCADSQREAIASWLASKSRQQKQQREEALAGVARAGATHDGAMGQGRDWRSIGGLEEDHCRPGFVEEMAHAMLVTEGARQGRARQGKAGQGRQSASSFTIAMAVLEGENFNPCRALRIRTRGVKRVERIVQEADQIPPEYLHSASGGRE</sequence>
<dbReference type="PANTHER" id="PTHR31985:SF273">
    <property type="entry name" value="ETHYLENE-RESPONSIVE TRANSCRIPTION FACTOR ERF017"/>
    <property type="match status" value="1"/>
</dbReference>
<dbReference type="EMBL" id="LVLJ01002341">
    <property type="protein sequence ID" value="OAE25377.1"/>
    <property type="molecule type" value="Genomic_DNA"/>
</dbReference>
<dbReference type="Gene3D" id="3.30.730.10">
    <property type="entry name" value="AP2/ERF domain"/>
    <property type="match status" value="1"/>
</dbReference>
<evidence type="ECO:0000256" key="8">
    <source>
        <dbReference type="SAM" id="MobiDB-lite"/>
    </source>
</evidence>
<comment type="caution">
    <text evidence="10">The sequence shown here is derived from an EMBL/GenBank/DDBJ whole genome shotgun (WGS) entry which is preliminary data.</text>
</comment>
<keyword evidence="11" id="KW-1185">Reference proteome</keyword>
<evidence type="ECO:0000256" key="7">
    <source>
        <dbReference type="ARBA" id="ARBA00024343"/>
    </source>
</evidence>
<evidence type="ECO:0000256" key="2">
    <source>
        <dbReference type="ARBA" id="ARBA00023015"/>
    </source>
</evidence>
<name>A0A176VX88_MARPO</name>
<dbReference type="PANTHER" id="PTHR31985">
    <property type="entry name" value="ETHYLENE-RESPONSIVE TRANSCRIPTION FACTOR ERF042-RELATED"/>
    <property type="match status" value="1"/>
</dbReference>
<keyword evidence="6" id="KW-0539">Nucleus</keyword>
<dbReference type="SMART" id="SM00380">
    <property type="entry name" value="AP2"/>
    <property type="match status" value="1"/>
</dbReference>
<evidence type="ECO:0000256" key="3">
    <source>
        <dbReference type="ARBA" id="ARBA00023125"/>
    </source>
</evidence>
<accession>A0A176VX88</accession>
<keyword evidence="2" id="KW-0805">Transcription regulation</keyword>
<evidence type="ECO:0000256" key="6">
    <source>
        <dbReference type="ARBA" id="ARBA00023242"/>
    </source>
</evidence>
<dbReference type="InterPro" id="IPR051032">
    <property type="entry name" value="AP2/ERF_TF_ERF_subfamily"/>
</dbReference>
<dbReference type="CDD" id="cd00018">
    <property type="entry name" value="AP2"/>
    <property type="match status" value="1"/>
</dbReference>
<feature type="domain" description="AP2/ERF" evidence="9">
    <location>
        <begin position="34"/>
        <end position="91"/>
    </location>
</feature>
<protein>
    <recommendedName>
        <fullName evidence="9">AP2/ERF domain-containing protein</fullName>
    </recommendedName>
</protein>
<evidence type="ECO:0000313" key="11">
    <source>
        <dbReference type="Proteomes" id="UP000077202"/>
    </source>
</evidence>
<dbReference type="Pfam" id="PF00847">
    <property type="entry name" value="AP2"/>
    <property type="match status" value="1"/>
</dbReference>
<dbReference type="AlphaFoldDB" id="A0A176VX88"/>
<feature type="compositionally biased region" description="Basic and acidic residues" evidence="8">
    <location>
        <begin position="1"/>
        <end position="16"/>
    </location>
</feature>
<evidence type="ECO:0000256" key="5">
    <source>
        <dbReference type="ARBA" id="ARBA00023163"/>
    </source>
</evidence>
<comment type="similarity">
    <text evidence="7">Belongs to the AP2/ERF transcription factor family. ERF subfamily.</text>
</comment>
<dbReference type="PRINTS" id="PR00367">
    <property type="entry name" value="ETHRSPELEMNT"/>
</dbReference>
<reference evidence="10" key="1">
    <citation type="submission" date="2016-03" db="EMBL/GenBank/DDBJ databases">
        <title>Mechanisms controlling the formation of the plant cell surface in tip-growing cells are functionally conserved among land plants.</title>
        <authorList>
            <person name="Honkanen S."/>
            <person name="Jones V.A."/>
            <person name="Morieri G."/>
            <person name="Champion C."/>
            <person name="Hetherington A.J."/>
            <person name="Kelly S."/>
            <person name="Saint-Marcoux D."/>
            <person name="Proust H."/>
            <person name="Prescott H."/>
            <person name="Dolan L."/>
        </authorList>
    </citation>
    <scope>NUCLEOTIDE SEQUENCE [LARGE SCALE GENOMIC DNA]</scope>
    <source>
        <tissue evidence="10">Whole gametophyte</tissue>
    </source>
</reference>
<dbReference type="SUPFAM" id="SSF54171">
    <property type="entry name" value="DNA-binding domain"/>
    <property type="match status" value="1"/>
</dbReference>
<feature type="region of interest" description="Disordered" evidence="8">
    <location>
        <begin position="1"/>
        <end position="33"/>
    </location>
</feature>
<dbReference type="FunFam" id="3.30.730.10:FF:000001">
    <property type="entry name" value="Ethylene-responsive transcription factor 2"/>
    <property type="match status" value="1"/>
</dbReference>
<organism evidence="10 11">
    <name type="scientific">Marchantia polymorpha subsp. ruderalis</name>
    <dbReference type="NCBI Taxonomy" id="1480154"/>
    <lineage>
        <taxon>Eukaryota</taxon>
        <taxon>Viridiplantae</taxon>
        <taxon>Streptophyta</taxon>
        <taxon>Embryophyta</taxon>
        <taxon>Marchantiophyta</taxon>
        <taxon>Marchantiopsida</taxon>
        <taxon>Marchantiidae</taxon>
        <taxon>Marchantiales</taxon>
        <taxon>Marchantiaceae</taxon>
        <taxon>Marchantia</taxon>
    </lineage>
</organism>
<feature type="region of interest" description="Disordered" evidence="8">
    <location>
        <begin position="136"/>
        <end position="193"/>
    </location>
</feature>